<feature type="binding site" evidence="1">
    <location>
        <begin position="139"/>
        <end position="140"/>
    </location>
    <ligand>
        <name>S-adenosyl-L-methionine</name>
        <dbReference type="ChEBI" id="CHEBI:59789"/>
    </ligand>
</feature>
<dbReference type="SUPFAM" id="SSF53335">
    <property type="entry name" value="S-adenosyl-L-methionine-dependent methyltransferases"/>
    <property type="match status" value="1"/>
</dbReference>
<dbReference type="GO" id="GO:0070475">
    <property type="term" value="P:rRNA base methylation"/>
    <property type="evidence" value="ECO:0007669"/>
    <property type="project" value="UniProtKB-UniRule"/>
</dbReference>
<organism evidence="2 3">
    <name type="scientific">Paraglaciecola mesophila</name>
    <dbReference type="NCBI Taxonomy" id="197222"/>
    <lineage>
        <taxon>Bacteria</taxon>
        <taxon>Pseudomonadati</taxon>
        <taxon>Pseudomonadota</taxon>
        <taxon>Gammaproteobacteria</taxon>
        <taxon>Alteromonadales</taxon>
        <taxon>Alteromonadaceae</taxon>
        <taxon>Paraglaciecola</taxon>
    </lineage>
</organism>
<dbReference type="Proteomes" id="UP000464524">
    <property type="component" value="Chromosome"/>
</dbReference>
<dbReference type="PANTHER" id="PTHR37426:SF1">
    <property type="entry name" value="RIBOSOMAL RNA LARGE SUBUNIT METHYLTRANSFERASE J"/>
    <property type="match status" value="1"/>
</dbReference>
<dbReference type="EC" id="2.1.1.266" evidence="1"/>
<accession>A0A857JHA1</accession>
<dbReference type="HAMAP" id="MF_00934">
    <property type="entry name" value="23SrRNA_methyltr_J"/>
    <property type="match status" value="1"/>
</dbReference>
<keyword evidence="1" id="KW-0698">rRNA processing</keyword>
<dbReference type="GO" id="GO:0036307">
    <property type="term" value="F:23S rRNA (adenine(2030)-N(6))-methyltransferase activity"/>
    <property type="evidence" value="ECO:0007669"/>
    <property type="project" value="UniProtKB-UniRule"/>
</dbReference>
<dbReference type="InterPro" id="IPR007473">
    <property type="entry name" value="RlmJ"/>
</dbReference>
<protein>
    <recommendedName>
        <fullName evidence="1">Ribosomal RNA large subunit methyltransferase J</fullName>
        <ecNumber evidence="1">2.1.1.266</ecNumber>
    </recommendedName>
    <alternativeName>
        <fullName evidence="1">23S rRNA (adenine(2030)-N6)-methyltransferase</fullName>
    </alternativeName>
    <alternativeName>
        <fullName evidence="1">23S rRNA m6A2030 methyltransferase</fullName>
    </alternativeName>
</protein>
<feature type="binding site" evidence="1">
    <location>
        <position position="160"/>
    </location>
    <ligand>
        <name>S-adenosyl-L-methionine</name>
        <dbReference type="ChEBI" id="CHEBI:59789"/>
    </ligand>
</feature>
<dbReference type="RefSeq" id="WP_160178209.1">
    <property type="nucleotide sequence ID" value="NZ_CP047656.1"/>
</dbReference>
<dbReference type="PANTHER" id="PTHR37426">
    <property type="entry name" value="RIBOSOMAL RNA LARGE SUBUNIT METHYLTRANSFERASE J"/>
    <property type="match status" value="1"/>
</dbReference>
<feature type="binding site" evidence="1">
    <location>
        <position position="97"/>
    </location>
    <ligand>
        <name>S-adenosyl-L-methionine</name>
        <dbReference type="ChEBI" id="CHEBI:59789"/>
    </ligand>
</feature>
<evidence type="ECO:0000313" key="2">
    <source>
        <dbReference type="EMBL" id="QHJ10317.1"/>
    </source>
</evidence>
<dbReference type="OrthoDB" id="9791274at2"/>
<dbReference type="GO" id="GO:0003723">
    <property type="term" value="F:RNA binding"/>
    <property type="evidence" value="ECO:0007669"/>
    <property type="project" value="UniProtKB-UniRule"/>
</dbReference>
<reference evidence="2 3" key="1">
    <citation type="submission" date="2019-12" db="EMBL/GenBank/DDBJ databases">
        <title>Genome sequencing and assembly of endphytes of Porphyra tenera.</title>
        <authorList>
            <person name="Park J.M."/>
            <person name="Shin R."/>
            <person name="Jo S.H."/>
        </authorList>
    </citation>
    <scope>NUCLEOTIDE SEQUENCE [LARGE SCALE GENOMIC DNA]</scope>
    <source>
        <strain evidence="2 3">GPM4</strain>
    </source>
</reference>
<comment type="subunit">
    <text evidence="1">Monomer.</text>
</comment>
<gene>
    <name evidence="1" type="primary">rlmJ</name>
    <name evidence="2" type="ORF">FX988_00529</name>
</gene>
<feature type="active site" description="Proton acceptor" evidence="1">
    <location>
        <position position="160"/>
    </location>
</feature>
<keyword evidence="3" id="KW-1185">Reference proteome</keyword>
<sequence>MFSYRHGYHAGNHADVLKHICQMLIIDKLKQKEKGFTYIDTHSGAGLYDLTSEQSLKTNEFKQGIAKLADYAGVQETILAYQELTGHYVKCHQYPGSPEIARMLMREQDKLHLMEWNNQEVINLKRQIKGPNVSVHHRDGYEGLIAMTPPELKRGLVLTDPSYETPEDYQLVVDAISKAYKRWPTATYAIWYPLLSKRDASKNDGFERATTKHKKSQKMLEALSQQDVKNVLQVELAVQDPDTFEGMYGSGMAIINAPWQLDVQINDCLAEVTPVMAQSKQASFLVNWLVEEA</sequence>
<dbReference type="Pfam" id="PF04378">
    <property type="entry name" value="RsmJ"/>
    <property type="match status" value="1"/>
</dbReference>
<dbReference type="InterPro" id="IPR029063">
    <property type="entry name" value="SAM-dependent_MTases_sf"/>
</dbReference>
<keyword evidence="1" id="KW-0949">S-adenosyl-L-methionine</keyword>
<evidence type="ECO:0000313" key="3">
    <source>
        <dbReference type="Proteomes" id="UP000464524"/>
    </source>
</evidence>
<feature type="binding site" evidence="1">
    <location>
        <position position="115"/>
    </location>
    <ligand>
        <name>S-adenosyl-L-methionine</name>
        <dbReference type="ChEBI" id="CHEBI:59789"/>
    </ligand>
</feature>
<comment type="function">
    <text evidence="1">Specifically methylates the adenine in position 2030 of 23S rRNA.</text>
</comment>
<dbReference type="AlphaFoldDB" id="A0A857JHA1"/>
<comment type="catalytic activity">
    <reaction evidence="1">
        <text>adenosine(2030) in 23S rRNA + S-adenosyl-L-methionine = N(6)-methyladenosine(2030) in 23S rRNA + S-adenosyl-L-homocysteine + H(+)</text>
        <dbReference type="Rhea" id="RHEA:43736"/>
        <dbReference type="Rhea" id="RHEA-COMP:10668"/>
        <dbReference type="Rhea" id="RHEA-COMP:10669"/>
        <dbReference type="ChEBI" id="CHEBI:15378"/>
        <dbReference type="ChEBI" id="CHEBI:57856"/>
        <dbReference type="ChEBI" id="CHEBI:59789"/>
        <dbReference type="ChEBI" id="CHEBI:74411"/>
        <dbReference type="ChEBI" id="CHEBI:74449"/>
        <dbReference type="EC" id="2.1.1.266"/>
    </reaction>
</comment>
<feature type="site" description="Interaction with substrate rRNA" evidence="1">
    <location>
        <position position="4"/>
    </location>
</feature>
<keyword evidence="1 2" id="KW-0808">Transferase</keyword>
<dbReference type="GO" id="GO:0005829">
    <property type="term" value="C:cytosol"/>
    <property type="evidence" value="ECO:0007669"/>
    <property type="project" value="TreeGrafter"/>
</dbReference>
<dbReference type="EMBL" id="CP047656">
    <property type="protein sequence ID" value="QHJ10317.1"/>
    <property type="molecule type" value="Genomic_DNA"/>
</dbReference>
<dbReference type="Gene3D" id="3.40.50.150">
    <property type="entry name" value="Vaccinia Virus protein VP39"/>
    <property type="match status" value="1"/>
</dbReference>
<name>A0A857JHA1_9ALTE</name>
<proteinExistence type="inferred from homology"/>
<evidence type="ECO:0000256" key="1">
    <source>
        <dbReference type="HAMAP-Rule" id="MF_00934"/>
    </source>
</evidence>
<feature type="binding site" evidence="1">
    <location>
        <position position="42"/>
    </location>
    <ligand>
        <name>S-adenosyl-L-methionine</name>
        <dbReference type="ChEBI" id="CHEBI:59789"/>
    </ligand>
</feature>
<dbReference type="KEGG" id="pmes:FX988_00529"/>
<comment type="similarity">
    <text evidence="1">Belongs to the RlmJ family.</text>
</comment>
<keyword evidence="1" id="KW-0694">RNA-binding</keyword>
<feature type="binding site" evidence="1">
    <location>
        <position position="19"/>
    </location>
    <ligand>
        <name>S-adenosyl-L-methionine</name>
        <dbReference type="ChEBI" id="CHEBI:59789"/>
    </ligand>
</feature>
<keyword evidence="1 2" id="KW-0489">Methyltransferase</keyword>